<reference evidence="1 2" key="1">
    <citation type="journal article" date="2007" name="Proc. Natl. Acad. Sci. U.S.A.">
        <title>Nucleomorph genome of Hemiselmis andersenii reveals complete intron loss and compaction as a driver of protein structure and function.</title>
        <authorList>
            <person name="Lane C.E."/>
            <person name="van den Heuvel K."/>
            <person name="Kozera C."/>
            <person name="Curtis B.A."/>
            <person name="Parsons B.J."/>
            <person name="Bowman S."/>
            <person name="Archibald J.M."/>
        </authorList>
    </citation>
    <scope>NUCLEOTIDE SEQUENCE [LARGE SCALE GENOMIC DNA]</scope>
    <source>
        <strain evidence="1 2">CCMP644</strain>
    </source>
</reference>
<dbReference type="GeneID" id="5739776"/>
<evidence type="ECO:0000313" key="2">
    <source>
        <dbReference type="Proteomes" id="UP000243127"/>
    </source>
</evidence>
<organism evidence="1 2">
    <name type="scientific">Hemiselmis andersenii</name>
    <name type="common">Cryptophyte alga</name>
    <dbReference type="NCBI Taxonomy" id="464988"/>
    <lineage>
        <taxon>Eukaryota</taxon>
        <taxon>Cryptophyceae</taxon>
        <taxon>Cryptomonadales</taxon>
        <taxon>Hemiselmidaceae</taxon>
        <taxon>Hemiselmis</taxon>
    </lineage>
</organism>
<accession>A9BKB9</accession>
<gene>
    <name evidence="1" type="ORF">HAN_1g112</name>
</gene>
<sequence length="68" mass="8017">MIVKIIRRLVPFKKKIIFLFFGFLNKVFDRTKLNGAQDKQQKKKTEQVPLLLGQQPGQLHFLAEFQES</sequence>
<name>A9BKB9_HEMAN</name>
<dbReference type="EMBL" id="CP000881">
    <property type="protein sequence ID" value="ABW97952.1"/>
    <property type="molecule type" value="Genomic_DNA"/>
</dbReference>
<keyword evidence="1" id="KW-0542">Nucleomorph</keyword>
<dbReference type="RefSeq" id="XP_001712277.1">
    <property type="nucleotide sequence ID" value="XM_001712225.1"/>
</dbReference>
<geneLocation type="nucleomorph" evidence="1"/>
<dbReference type="AlphaFoldDB" id="A9BKB9"/>
<proteinExistence type="predicted"/>
<dbReference type="Proteomes" id="UP000243127">
    <property type="component" value="Nucleomorph 1"/>
</dbReference>
<evidence type="ECO:0000313" key="1">
    <source>
        <dbReference type="EMBL" id="ABW97952.1"/>
    </source>
</evidence>
<protein>
    <submittedName>
        <fullName evidence="1">Uncharacterized protein</fullName>
    </submittedName>
</protein>